<feature type="transmembrane region" description="Helical" evidence="7">
    <location>
        <begin position="179"/>
        <end position="212"/>
    </location>
</feature>
<dbReference type="OrthoDB" id="9789291at2"/>
<evidence type="ECO:0000256" key="5">
    <source>
        <dbReference type="ARBA" id="ARBA00022989"/>
    </source>
</evidence>
<dbReference type="Gene3D" id="1.20.120.1220">
    <property type="match status" value="1"/>
</dbReference>
<comment type="similarity">
    <text evidence="2">Belongs to the peptidase A24 family.</text>
</comment>
<feature type="domain" description="Prepilin type IV endopeptidase peptidase" evidence="8">
    <location>
        <begin position="104"/>
        <end position="208"/>
    </location>
</feature>
<keyword evidence="5 7" id="KW-1133">Transmembrane helix</keyword>
<dbReference type="Pfam" id="PF01478">
    <property type="entry name" value="Peptidase_A24"/>
    <property type="match status" value="1"/>
</dbReference>
<dbReference type="RefSeq" id="WP_053994056.1">
    <property type="nucleotide sequence ID" value="NZ_CP065643.1"/>
</dbReference>
<proteinExistence type="inferred from homology"/>
<feature type="transmembrane region" description="Helical" evidence="7">
    <location>
        <begin position="127"/>
        <end position="144"/>
    </location>
</feature>
<dbReference type="GO" id="GO:0006465">
    <property type="term" value="P:signal peptide processing"/>
    <property type="evidence" value="ECO:0007669"/>
    <property type="project" value="TreeGrafter"/>
</dbReference>
<keyword evidence="3" id="KW-1003">Cell membrane</keyword>
<dbReference type="GO" id="GO:0004190">
    <property type="term" value="F:aspartic-type endopeptidase activity"/>
    <property type="evidence" value="ECO:0007669"/>
    <property type="project" value="InterPro"/>
</dbReference>
<evidence type="ECO:0000259" key="8">
    <source>
        <dbReference type="Pfam" id="PF01478"/>
    </source>
</evidence>
<keyword evidence="4 7" id="KW-0812">Transmembrane</keyword>
<dbReference type="Pfam" id="PF06750">
    <property type="entry name" value="A24_N_bact"/>
    <property type="match status" value="1"/>
</dbReference>
<feature type="transmembrane region" description="Helical" evidence="7">
    <location>
        <begin position="74"/>
        <end position="94"/>
    </location>
</feature>
<evidence type="ECO:0000256" key="1">
    <source>
        <dbReference type="ARBA" id="ARBA00004651"/>
    </source>
</evidence>
<feature type="transmembrane region" description="Helical" evidence="7">
    <location>
        <begin position="6"/>
        <end position="23"/>
    </location>
</feature>
<dbReference type="GO" id="GO:0005886">
    <property type="term" value="C:plasma membrane"/>
    <property type="evidence" value="ECO:0007669"/>
    <property type="project" value="UniProtKB-SubCell"/>
</dbReference>
<evidence type="ECO:0000256" key="7">
    <source>
        <dbReference type="SAM" id="Phobius"/>
    </source>
</evidence>
<evidence type="ECO:0000313" key="11">
    <source>
        <dbReference type="Proteomes" id="UP000037977"/>
    </source>
</evidence>
<evidence type="ECO:0000256" key="4">
    <source>
        <dbReference type="ARBA" id="ARBA00022692"/>
    </source>
</evidence>
<reference evidence="10 11" key="1">
    <citation type="submission" date="2015-07" db="EMBL/GenBank/DDBJ databases">
        <title>Genome sequencing project for genomic taxonomy and phylogenomics of Bacillus-like bacteria.</title>
        <authorList>
            <person name="Liu B."/>
            <person name="Wang J."/>
            <person name="Zhu Y."/>
            <person name="Liu G."/>
            <person name="Chen Q."/>
            <person name="Chen Z."/>
            <person name="Che J."/>
            <person name="Ge C."/>
            <person name="Shi H."/>
            <person name="Pan Z."/>
            <person name="Liu X."/>
        </authorList>
    </citation>
    <scope>NUCLEOTIDE SEQUENCE [LARGE SCALE GENOMIC DNA]</scope>
    <source>
        <strain evidence="10 11">DSM 54</strain>
    </source>
</reference>
<dbReference type="STRING" id="33935.ADM90_05700"/>
<evidence type="ECO:0000259" key="9">
    <source>
        <dbReference type="Pfam" id="PF06750"/>
    </source>
</evidence>
<keyword evidence="11" id="KW-1185">Reference proteome</keyword>
<gene>
    <name evidence="10" type="ORF">ADM90_05700</name>
</gene>
<dbReference type="EMBL" id="LGCI01000005">
    <property type="protein sequence ID" value="KOY82817.1"/>
    <property type="molecule type" value="Genomic_DNA"/>
</dbReference>
<dbReference type="PANTHER" id="PTHR30487">
    <property type="entry name" value="TYPE 4 PREPILIN-LIKE PROTEINS LEADER PEPTIDE-PROCESSING ENZYME"/>
    <property type="match status" value="1"/>
</dbReference>
<dbReference type="PANTHER" id="PTHR30487:SF0">
    <property type="entry name" value="PREPILIN LEADER PEPTIDASE_N-METHYLTRANSFERASE-RELATED"/>
    <property type="match status" value="1"/>
</dbReference>
<dbReference type="InterPro" id="IPR000045">
    <property type="entry name" value="Prepilin_IV_endopep_pep"/>
</dbReference>
<comment type="subcellular location">
    <subcellularLocation>
        <location evidence="1">Cell membrane</location>
        <topology evidence="1">Multi-pass membrane protein</topology>
    </subcellularLocation>
</comment>
<protein>
    <submittedName>
        <fullName evidence="10">Prepilin peptidase</fullName>
    </submittedName>
</protein>
<feature type="transmembrane region" description="Helical" evidence="7">
    <location>
        <begin position="100"/>
        <end position="120"/>
    </location>
</feature>
<evidence type="ECO:0000313" key="10">
    <source>
        <dbReference type="EMBL" id="KOY82817.1"/>
    </source>
</evidence>
<feature type="domain" description="Prepilin peptidase A24 N-terminal" evidence="9">
    <location>
        <begin position="11"/>
        <end position="93"/>
    </location>
</feature>
<evidence type="ECO:0000256" key="2">
    <source>
        <dbReference type="ARBA" id="ARBA00005801"/>
    </source>
</evidence>
<sequence>MEMVYTIMFFLFGLVFGSFYNVVGLRIPKEESIVQPPSHCTNCQRQLTARDLVPVLSYLFLGGKCRSCGYRISWIYPLVELLTGVLFAFAYWQLGWGIELMVALFFISLLVIIVVSDFAYMLIPDKVLLFFLPFLIIGRVLSPLTPWWDSFLGAAVGFCLLYGIAVVSKGGMGGGDIKLFFLIGLALGTMNVLLTLFLAAVIGMIVGVLILTKRQQGRKTPIPFGPSIALAAILVYFYGDSFVNWYLGFW</sequence>
<keyword evidence="6 7" id="KW-0472">Membrane</keyword>
<organism evidence="10 11">
    <name type="scientific">Lysinibacillus macroides</name>
    <dbReference type="NCBI Taxonomy" id="33935"/>
    <lineage>
        <taxon>Bacteria</taxon>
        <taxon>Bacillati</taxon>
        <taxon>Bacillota</taxon>
        <taxon>Bacilli</taxon>
        <taxon>Bacillales</taxon>
        <taxon>Bacillaceae</taxon>
        <taxon>Lysinibacillus</taxon>
    </lineage>
</organism>
<feature type="transmembrane region" description="Helical" evidence="7">
    <location>
        <begin position="224"/>
        <end position="247"/>
    </location>
</feature>
<evidence type="ECO:0000256" key="6">
    <source>
        <dbReference type="ARBA" id="ARBA00023136"/>
    </source>
</evidence>
<dbReference type="Proteomes" id="UP000037977">
    <property type="component" value="Unassembled WGS sequence"/>
</dbReference>
<evidence type="ECO:0000256" key="3">
    <source>
        <dbReference type="ARBA" id="ARBA00022475"/>
    </source>
</evidence>
<name>A0A0N0CWD6_9BACI</name>
<comment type="caution">
    <text evidence="10">The sequence shown here is derived from an EMBL/GenBank/DDBJ whole genome shotgun (WGS) entry which is preliminary data.</text>
</comment>
<dbReference type="InterPro" id="IPR050882">
    <property type="entry name" value="Prepilin_peptidase/N-MTase"/>
</dbReference>
<dbReference type="AlphaFoldDB" id="A0A0N0CWD6"/>
<dbReference type="PATRIC" id="fig|33935.3.peg.560"/>
<feature type="transmembrane region" description="Helical" evidence="7">
    <location>
        <begin position="150"/>
        <end position="167"/>
    </location>
</feature>
<accession>A0A0N0CWD6</accession>
<dbReference type="InterPro" id="IPR010627">
    <property type="entry name" value="Prepilin_pept_A24_N"/>
</dbReference>